<dbReference type="Pfam" id="PF13280">
    <property type="entry name" value="WYL"/>
    <property type="match status" value="1"/>
</dbReference>
<evidence type="ECO:0000313" key="2">
    <source>
        <dbReference type="EMBL" id="MVM34669.1"/>
    </source>
</evidence>
<gene>
    <name evidence="2" type="ORF">GO755_31870</name>
</gene>
<dbReference type="InterPro" id="IPR026881">
    <property type="entry name" value="WYL_dom"/>
</dbReference>
<protein>
    <submittedName>
        <fullName evidence="2">WYL domain-containing protein</fullName>
    </submittedName>
</protein>
<dbReference type="EMBL" id="WPIN01000017">
    <property type="protein sequence ID" value="MVM34669.1"/>
    <property type="molecule type" value="Genomic_DNA"/>
</dbReference>
<sequence>MYTQANRIPYLRNFLHHSSTMPIVKNREERLQAINSRLNRWGNHPATTEDLAELCQVAQSTIKQDIAYLKDFRDAPIQYSRKPKGYYYTRPFNLAASITLTDKDLTALHTAVATLNQYQHLHLFADLRGTVDKIDKAVRFRTSSADDYGQHILFESVPYVKGSEWVELFLRAIQAQRVMQFDHQRFDTEVTKTHRLFPHVIKEHRNRWYVVGWQPDYQGIRVFGLDRIIGHSIQVTEDTCDPPAFDADVYFRQALGVAAYDEPAQDIILSFTRQQGLHFRAQPFYEFQEEAILVDTAEEFRVKLTIIVNKELVFELARLGDSVKVISPPGLVNELTAYFRQALHQYD</sequence>
<keyword evidence="3" id="KW-1185">Reference proteome</keyword>
<organism evidence="2 3">
    <name type="scientific">Spirosoma arboris</name>
    <dbReference type="NCBI Taxonomy" id="2682092"/>
    <lineage>
        <taxon>Bacteria</taxon>
        <taxon>Pseudomonadati</taxon>
        <taxon>Bacteroidota</taxon>
        <taxon>Cytophagia</taxon>
        <taxon>Cytophagales</taxon>
        <taxon>Cytophagaceae</taxon>
        <taxon>Spirosoma</taxon>
    </lineage>
</organism>
<dbReference type="InterPro" id="IPR051534">
    <property type="entry name" value="CBASS_pafABC_assoc_protein"/>
</dbReference>
<accession>A0A7K1SLI2</accession>
<dbReference type="Gene3D" id="1.10.10.10">
    <property type="entry name" value="Winged helix-like DNA-binding domain superfamily/Winged helix DNA-binding domain"/>
    <property type="match status" value="1"/>
</dbReference>
<dbReference type="PANTHER" id="PTHR34580:SF9">
    <property type="entry name" value="SLL5097 PROTEIN"/>
    <property type="match status" value="1"/>
</dbReference>
<reference evidence="2 3" key="1">
    <citation type="submission" date="2019-12" db="EMBL/GenBank/DDBJ databases">
        <title>Spirosoma sp. HMF4905 genome sequencing and assembly.</title>
        <authorList>
            <person name="Kang H."/>
            <person name="Cha I."/>
            <person name="Kim H."/>
            <person name="Joh K."/>
        </authorList>
    </citation>
    <scope>NUCLEOTIDE SEQUENCE [LARGE SCALE GENOMIC DNA]</scope>
    <source>
        <strain evidence="2 3">HMF4905</strain>
    </source>
</reference>
<dbReference type="Proteomes" id="UP000436006">
    <property type="component" value="Unassembled WGS sequence"/>
</dbReference>
<evidence type="ECO:0000259" key="1">
    <source>
        <dbReference type="Pfam" id="PF13280"/>
    </source>
</evidence>
<feature type="domain" description="WYL" evidence="1">
    <location>
        <begin position="167"/>
        <end position="228"/>
    </location>
</feature>
<comment type="caution">
    <text evidence="2">The sequence shown here is derived from an EMBL/GenBank/DDBJ whole genome shotgun (WGS) entry which is preliminary data.</text>
</comment>
<dbReference type="InterPro" id="IPR036388">
    <property type="entry name" value="WH-like_DNA-bd_sf"/>
</dbReference>
<proteinExistence type="predicted"/>
<evidence type="ECO:0000313" key="3">
    <source>
        <dbReference type="Proteomes" id="UP000436006"/>
    </source>
</evidence>
<dbReference type="PROSITE" id="PS52050">
    <property type="entry name" value="WYL"/>
    <property type="match status" value="1"/>
</dbReference>
<dbReference type="PANTHER" id="PTHR34580">
    <property type="match status" value="1"/>
</dbReference>
<dbReference type="AlphaFoldDB" id="A0A7K1SLI2"/>
<name>A0A7K1SLI2_9BACT</name>